<keyword evidence="2" id="KW-1185">Reference proteome</keyword>
<evidence type="ECO:0000313" key="2">
    <source>
        <dbReference type="Proteomes" id="UP000770717"/>
    </source>
</evidence>
<sequence length="76" mass="8630">MYIHCQSIHNKETTRNSRMLELCLSSCSNTVNGDAAGTWNRCCPHFWTCQGSLFSISGESYQFGSHQYAIYSLLRS</sequence>
<organism evidence="1 2">
    <name type="scientific">Eleutherodactylus coqui</name>
    <name type="common">Puerto Rican coqui</name>
    <dbReference type="NCBI Taxonomy" id="57060"/>
    <lineage>
        <taxon>Eukaryota</taxon>
        <taxon>Metazoa</taxon>
        <taxon>Chordata</taxon>
        <taxon>Craniata</taxon>
        <taxon>Vertebrata</taxon>
        <taxon>Euteleostomi</taxon>
        <taxon>Amphibia</taxon>
        <taxon>Batrachia</taxon>
        <taxon>Anura</taxon>
        <taxon>Neobatrachia</taxon>
        <taxon>Hyloidea</taxon>
        <taxon>Eleutherodactylidae</taxon>
        <taxon>Eleutherodactylinae</taxon>
        <taxon>Eleutherodactylus</taxon>
        <taxon>Eleutherodactylus</taxon>
    </lineage>
</organism>
<evidence type="ECO:0000313" key="1">
    <source>
        <dbReference type="EMBL" id="KAG9479539.1"/>
    </source>
</evidence>
<protein>
    <submittedName>
        <fullName evidence="1">Uncharacterized protein</fullName>
    </submittedName>
</protein>
<dbReference type="AlphaFoldDB" id="A0A8J6K8L7"/>
<proteinExistence type="predicted"/>
<comment type="caution">
    <text evidence="1">The sequence shown here is derived from an EMBL/GenBank/DDBJ whole genome shotgun (WGS) entry which is preliminary data.</text>
</comment>
<reference evidence="1" key="1">
    <citation type="thesis" date="2020" institute="ProQuest LLC" country="789 East Eisenhower Parkway, Ann Arbor, MI, USA">
        <title>Comparative Genomics and Chromosome Evolution.</title>
        <authorList>
            <person name="Mudd A.B."/>
        </authorList>
    </citation>
    <scope>NUCLEOTIDE SEQUENCE</scope>
    <source>
        <strain evidence="1">HN-11 Male</strain>
        <tissue evidence="1">Kidney and liver</tissue>
    </source>
</reference>
<dbReference type="Proteomes" id="UP000770717">
    <property type="component" value="Unassembled WGS sequence"/>
</dbReference>
<name>A0A8J6K8L7_ELECQ</name>
<dbReference type="EMBL" id="WNTK01000007">
    <property type="protein sequence ID" value="KAG9479539.1"/>
    <property type="molecule type" value="Genomic_DNA"/>
</dbReference>
<gene>
    <name evidence="1" type="ORF">GDO78_011523</name>
</gene>
<accession>A0A8J6K8L7</accession>